<dbReference type="GeneID" id="39589814"/>
<dbReference type="Gene3D" id="3.20.20.100">
    <property type="entry name" value="NADP-dependent oxidoreductase domain"/>
    <property type="match status" value="1"/>
</dbReference>
<comment type="caution">
    <text evidence="3">The sequence shown here is derived from an EMBL/GenBank/DDBJ whole genome shotgun (WGS) entry which is preliminary data.</text>
</comment>
<sequence length="320" mass="34391">MPIPTVSLAGNQVGRVGFGLMQLTWVPNGIPDETTFACLRAAADAGATAWSSATFYGHSPGGGWDNIELLGRFFKKHPEYIGKVTLVIKGGLDVATRTPSNDLEANRKLLATIKEKMGANVPIDVYLPARILRKEGLFTALGASEVSAKTLKAVTAAGIKISVVEIEVSLWSYDKDIQDVIQWSTETKTPIFAYSPLGRGFLTRKFKSPDDIPAGSLQSHSPRFQGQAFYDNLKLVDVLDEIAAKKGINAAQLAIAWVLSLSPETIPIPGSANPERTAQNSDAGNIVLTKEEIGEIDAILSKFDPSGARYPPAFADMCMV</sequence>
<keyword evidence="1" id="KW-0560">Oxidoreductase</keyword>
<dbReference type="EMBL" id="RSCE01000020">
    <property type="protein sequence ID" value="RSH76869.1"/>
    <property type="molecule type" value="Genomic_DNA"/>
</dbReference>
<dbReference type="AlphaFoldDB" id="A0A427XDA2"/>
<reference evidence="3 4" key="1">
    <citation type="submission" date="2018-11" db="EMBL/GenBank/DDBJ databases">
        <title>Genome sequence of Apiotrichum porosum DSM 27194.</title>
        <authorList>
            <person name="Aliyu H."/>
            <person name="Gorte O."/>
            <person name="Ochsenreither K."/>
        </authorList>
    </citation>
    <scope>NUCLEOTIDE SEQUENCE [LARGE SCALE GENOMIC DNA]</scope>
    <source>
        <strain evidence="3 4">DSM 27194</strain>
    </source>
</reference>
<dbReference type="OrthoDB" id="37537at2759"/>
<gene>
    <name evidence="3" type="ORF">EHS24_005271</name>
</gene>
<dbReference type="RefSeq" id="XP_028472016.1">
    <property type="nucleotide sequence ID" value="XM_028620800.1"/>
</dbReference>
<dbReference type="PANTHER" id="PTHR43625:SF78">
    <property type="entry name" value="PYRIDOXAL REDUCTASE-RELATED"/>
    <property type="match status" value="1"/>
</dbReference>
<evidence type="ECO:0000313" key="4">
    <source>
        <dbReference type="Proteomes" id="UP000279236"/>
    </source>
</evidence>
<evidence type="ECO:0000256" key="1">
    <source>
        <dbReference type="ARBA" id="ARBA00023002"/>
    </source>
</evidence>
<feature type="domain" description="NADP-dependent oxidoreductase" evidence="2">
    <location>
        <begin position="132"/>
        <end position="300"/>
    </location>
</feature>
<feature type="domain" description="NADP-dependent oxidoreductase" evidence="2">
    <location>
        <begin position="16"/>
        <end position="94"/>
    </location>
</feature>
<name>A0A427XDA2_9TREE</name>
<proteinExistence type="predicted"/>
<dbReference type="Pfam" id="PF00248">
    <property type="entry name" value="Aldo_ket_red"/>
    <property type="match status" value="2"/>
</dbReference>
<evidence type="ECO:0000259" key="2">
    <source>
        <dbReference type="Pfam" id="PF00248"/>
    </source>
</evidence>
<dbReference type="InterPro" id="IPR050791">
    <property type="entry name" value="Aldo-Keto_reductase"/>
</dbReference>
<dbReference type="STRING" id="105984.A0A427XDA2"/>
<dbReference type="InterPro" id="IPR036812">
    <property type="entry name" value="NAD(P)_OxRdtase_dom_sf"/>
</dbReference>
<keyword evidence="4" id="KW-1185">Reference proteome</keyword>
<dbReference type="InterPro" id="IPR023210">
    <property type="entry name" value="NADP_OxRdtase_dom"/>
</dbReference>
<dbReference type="SUPFAM" id="SSF51430">
    <property type="entry name" value="NAD(P)-linked oxidoreductase"/>
    <property type="match status" value="1"/>
</dbReference>
<accession>A0A427XDA2</accession>
<dbReference type="GO" id="GO:0005737">
    <property type="term" value="C:cytoplasm"/>
    <property type="evidence" value="ECO:0007669"/>
    <property type="project" value="TreeGrafter"/>
</dbReference>
<organism evidence="3 4">
    <name type="scientific">Apiotrichum porosum</name>
    <dbReference type="NCBI Taxonomy" id="105984"/>
    <lineage>
        <taxon>Eukaryota</taxon>
        <taxon>Fungi</taxon>
        <taxon>Dikarya</taxon>
        <taxon>Basidiomycota</taxon>
        <taxon>Agaricomycotina</taxon>
        <taxon>Tremellomycetes</taxon>
        <taxon>Trichosporonales</taxon>
        <taxon>Trichosporonaceae</taxon>
        <taxon>Apiotrichum</taxon>
    </lineage>
</organism>
<protein>
    <recommendedName>
        <fullName evidence="2">NADP-dependent oxidoreductase domain-containing protein</fullName>
    </recommendedName>
</protein>
<dbReference type="PANTHER" id="PTHR43625">
    <property type="entry name" value="AFLATOXIN B1 ALDEHYDE REDUCTASE"/>
    <property type="match status" value="1"/>
</dbReference>
<evidence type="ECO:0000313" key="3">
    <source>
        <dbReference type="EMBL" id="RSH76869.1"/>
    </source>
</evidence>
<dbReference type="GO" id="GO:0016491">
    <property type="term" value="F:oxidoreductase activity"/>
    <property type="evidence" value="ECO:0007669"/>
    <property type="project" value="UniProtKB-KW"/>
</dbReference>
<dbReference type="Proteomes" id="UP000279236">
    <property type="component" value="Unassembled WGS sequence"/>
</dbReference>